<evidence type="ECO:0000256" key="5">
    <source>
        <dbReference type="ARBA" id="ARBA00023128"/>
    </source>
</evidence>
<dbReference type="SUPFAM" id="SSF56112">
    <property type="entry name" value="Protein kinase-like (PK-like)"/>
    <property type="match status" value="1"/>
</dbReference>
<dbReference type="InterPro" id="IPR051035">
    <property type="entry name" value="Mito_inheritance_9"/>
</dbReference>
<comment type="subcellular location">
    <subcellularLocation>
        <location evidence="1">Mitochondrion</location>
    </subcellularLocation>
</comment>
<evidence type="ECO:0000313" key="8">
    <source>
        <dbReference type="EMBL" id="RVX69509.1"/>
    </source>
</evidence>
<evidence type="ECO:0000256" key="3">
    <source>
        <dbReference type="ARBA" id="ARBA00016197"/>
    </source>
</evidence>
<evidence type="ECO:0000256" key="6">
    <source>
        <dbReference type="ARBA" id="ARBA00031849"/>
    </source>
</evidence>
<dbReference type="Gene3D" id="3.30.200.20">
    <property type="entry name" value="Phosphorylase Kinase, domain 1"/>
    <property type="match status" value="1"/>
</dbReference>
<evidence type="ECO:0000256" key="4">
    <source>
        <dbReference type="ARBA" id="ARBA00022946"/>
    </source>
</evidence>
<dbReference type="GO" id="GO:0005739">
    <property type="term" value="C:mitochondrion"/>
    <property type="evidence" value="ECO:0007669"/>
    <property type="project" value="UniProtKB-SubCell"/>
</dbReference>
<organism evidence="8 9">
    <name type="scientific">Exophiala mesophila</name>
    <name type="common">Black yeast-like fungus</name>
    <dbReference type="NCBI Taxonomy" id="212818"/>
    <lineage>
        <taxon>Eukaryota</taxon>
        <taxon>Fungi</taxon>
        <taxon>Dikarya</taxon>
        <taxon>Ascomycota</taxon>
        <taxon>Pezizomycotina</taxon>
        <taxon>Eurotiomycetes</taxon>
        <taxon>Chaetothyriomycetidae</taxon>
        <taxon>Chaetothyriales</taxon>
        <taxon>Herpotrichiellaceae</taxon>
        <taxon>Exophiala</taxon>
    </lineage>
</organism>
<dbReference type="Proteomes" id="UP000288859">
    <property type="component" value="Unassembled WGS sequence"/>
</dbReference>
<comment type="similarity">
    <text evidence="2">Belongs to the AIM9 family.</text>
</comment>
<dbReference type="InterPro" id="IPR011009">
    <property type="entry name" value="Kinase-like_dom_sf"/>
</dbReference>
<feature type="domain" description="Aminoglycoside phosphotransferase" evidence="7">
    <location>
        <begin position="69"/>
        <end position="299"/>
    </location>
</feature>
<proteinExistence type="inferred from homology"/>
<comment type="caution">
    <text evidence="8">The sequence shown here is derived from an EMBL/GenBank/DDBJ whole genome shotgun (WGS) entry which is preliminary data.</text>
</comment>
<dbReference type="Pfam" id="PF01636">
    <property type="entry name" value="APH"/>
    <property type="match status" value="1"/>
</dbReference>
<sequence>MSISCKPNSTNKLFSYSNGRFLVNEPFELSRRHVTFDVKNLSAFVSSLPSIESPVSNIDKQEGGFNKALIVTTANNKQMVVKIPFPQLVPARYGVESEVATLKLVREMTSVPVPNILAWSSDPPNPVGAEYMILEKCPGRQLHTVWGELNELQRYELVKTIASFDGQMASIKFPVHGNLYLRASAPEGSVPLDRTPDSKELYCIGPIFNGHDLCTIGLARARQGAWHVKNTEYLGARGPHFGSRDSHLRLLELALKAIPVLAGTPLLQRYSRPTLWHTDLHMGNIFVSNEVPTNIVGVIVQARWPDFLAQPDDYETGAVEPKLPSDFEYMEPDEQATYKDGVMPLKDCLVELSNNWERIGVAGRPPLALSEEELAIHEVQFAEYQDWVKPRKYTQEILLSDQDGWVSPELDFDEVQADRRSLLRTHFA</sequence>
<evidence type="ECO:0000259" key="7">
    <source>
        <dbReference type="Pfam" id="PF01636"/>
    </source>
</evidence>
<evidence type="ECO:0000256" key="2">
    <source>
        <dbReference type="ARBA" id="ARBA00005543"/>
    </source>
</evidence>
<keyword evidence="5" id="KW-0496">Mitochondrion</keyword>
<dbReference type="InterPro" id="IPR002575">
    <property type="entry name" value="Aminoglycoside_PTrfase"/>
</dbReference>
<name>A0A438N1A5_EXOME</name>
<evidence type="ECO:0000313" key="9">
    <source>
        <dbReference type="Proteomes" id="UP000288859"/>
    </source>
</evidence>
<dbReference type="AlphaFoldDB" id="A0A438N1A5"/>
<dbReference type="EMBL" id="NAJM01000029">
    <property type="protein sequence ID" value="RVX69509.1"/>
    <property type="molecule type" value="Genomic_DNA"/>
</dbReference>
<reference evidence="8 9" key="1">
    <citation type="submission" date="2017-03" db="EMBL/GenBank/DDBJ databases">
        <title>Genomes of endolithic fungi from Antarctica.</title>
        <authorList>
            <person name="Coleine C."/>
            <person name="Masonjones S."/>
            <person name="Stajich J.E."/>
        </authorList>
    </citation>
    <scope>NUCLEOTIDE SEQUENCE [LARGE SCALE GENOMIC DNA]</scope>
    <source>
        <strain evidence="8 9">CCFEE 6314</strain>
    </source>
</reference>
<dbReference type="PANTHER" id="PTHR36091">
    <property type="entry name" value="ALTERED INHERITANCE OF MITOCHONDRIA PROTEIN 9, MITOCHONDRIAL"/>
    <property type="match status" value="1"/>
</dbReference>
<protein>
    <recommendedName>
        <fullName evidence="3">Altered inheritance of mitochondria protein 9, mitochondrial</fullName>
    </recommendedName>
    <alternativeName>
        <fullName evidence="6">Found in mitochondrial proteome protein 29</fullName>
    </alternativeName>
</protein>
<dbReference type="OrthoDB" id="2831558at2759"/>
<accession>A0A438N1A5</accession>
<gene>
    <name evidence="8" type="ORF">B0A52_06573</name>
</gene>
<dbReference type="PANTHER" id="PTHR36091:SF1">
    <property type="entry name" value="ALTERED INHERITANCE OF MITOCHONDRIA PROTEIN 9, MITOCHONDRIAL"/>
    <property type="match status" value="1"/>
</dbReference>
<keyword evidence="4" id="KW-0809">Transit peptide</keyword>
<evidence type="ECO:0000256" key="1">
    <source>
        <dbReference type="ARBA" id="ARBA00004173"/>
    </source>
</evidence>